<dbReference type="GO" id="GO:0000160">
    <property type="term" value="P:phosphorelay signal transduction system"/>
    <property type="evidence" value="ECO:0007669"/>
    <property type="project" value="InterPro"/>
</dbReference>
<dbReference type="InterPro" id="IPR001789">
    <property type="entry name" value="Sig_transdc_resp-reg_receiver"/>
</dbReference>
<dbReference type="SUPFAM" id="SSF52172">
    <property type="entry name" value="CheY-like"/>
    <property type="match status" value="1"/>
</dbReference>
<evidence type="ECO:0000259" key="3">
    <source>
        <dbReference type="PROSITE" id="PS50110"/>
    </source>
</evidence>
<evidence type="ECO:0000313" key="4">
    <source>
        <dbReference type="EMBL" id="MCR6484464.1"/>
    </source>
</evidence>
<feature type="domain" description="Response regulatory" evidence="3">
    <location>
        <begin position="4"/>
        <end position="116"/>
    </location>
</feature>
<dbReference type="PANTHER" id="PTHR44591:SF3">
    <property type="entry name" value="RESPONSE REGULATORY DOMAIN-CONTAINING PROTEIN"/>
    <property type="match status" value="1"/>
</dbReference>
<dbReference type="Pfam" id="PF00072">
    <property type="entry name" value="Response_reg"/>
    <property type="match status" value="1"/>
</dbReference>
<evidence type="ECO:0000313" key="5">
    <source>
        <dbReference type="Proteomes" id="UP001144096"/>
    </source>
</evidence>
<dbReference type="InterPro" id="IPR011006">
    <property type="entry name" value="CheY-like_superfamily"/>
</dbReference>
<dbReference type="InterPro" id="IPR050595">
    <property type="entry name" value="Bact_response_regulator"/>
</dbReference>
<feature type="modified residue" description="4-aspartylphosphate" evidence="2">
    <location>
        <position position="54"/>
    </location>
</feature>
<dbReference type="Gene3D" id="3.40.50.2300">
    <property type="match status" value="1"/>
</dbReference>
<comment type="caution">
    <text evidence="4">The sequence shown here is derived from an EMBL/GenBank/DDBJ whole genome shotgun (WGS) entry which is preliminary data.</text>
</comment>
<gene>
    <name evidence="4" type="ORF">M8542_16695</name>
</gene>
<accession>A0A9X2SJH7</accession>
<proteinExistence type="predicted"/>
<dbReference type="Proteomes" id="UP001144096">
    <property type="component" value="Unassembled WGS sequence"/>
</dbReference>
<sequence length="120" mass="12389">MTRTVLVVDDDPDVREILSLALSACPGWLVETVAGGAAAVRRCDAGGVDAVVLDLEMPGFDGRRTLRELRAAHAGLPVVFLTAAVDTSGLAELGALGVLAKPFDPLGIGARLAGLLRWDG</sequence>
<dbReference type="EMBL" id="JAMXQV010000008">
    <property type="protein sequence ID" value="MCR6484464.1"/>
    <property type="molecule type" value="Genomic_DNA"/>
</dbReference>
<dbReference type="PANTHER" id="PTHR44591">
    <property type="entry name" value="STRESS RESPONSE REGULATOR PROTEIN 1"/>
    <property type="match status" value="1"/>
</dbReference>
<organism evidence="4 5">
    <name type="scientific">Amycolatopsis iheyensis</name>
    <dbReference type="NCBI Taxonomy" id="2945988"/>
    <lineage>
        <taxon>Bacteria</taxon>
        <taxon>Bacillati</taxon>
        <taxon>Actinomycetota</taxon>
        <taxon>Actinomycetes</taxon>
        <taxon>Pseudonocardiales</taxon>
        <taxon>Pseudonocardiaceae</taxon>
        <taxon>Amycolatopsis</taxon>
    </lineage>
</organism>
<keyword evidence="1 2" id="KW-0597">Phosphoprotein</keyword>
<dbReference type="AlphaFoldDB" id="A0A9X2SJH7"/>
<dbReference type="RefSeq" id="WP_257921091.1">
    <property type="nucleotide sequence ID" value="NZ_JAMXQV010000008.1"/>
</dbReference>
<keyword evidence="5" id="KW-1185">Reference proteome</keyword>
<evidence type="ECO:0000256" key="2">
    <source>
        <dbReference type="PROSITE-ProRule" id="PRU00169"/>
    </source>
</evidence>
<reference evidence="4" key="1">
    <citation type="submission" date="2022-06" db="EMBL/GenBank/DDBJ databases">
        <title>Amycolatopsis iheyaensis sp. nov., a new species of the genus Amycolatopsis isolated from soil in Iheya island, Japan.</title>
        <authorList>
            <person name="Ngamcharungchit C."/>
            <person name="Kanto H."/>
            <person name="Take A."/>
            <person name="Intra B."/>
            <person name="Matsumoto A."/>
            <person name="Panbangred W."/>
            <person name="Inahashi Y."/>
        </authorList>
    </citation>
    <scope>NUCLEOTIDE SEQUENCE</scope>
    <source>
        <strain evidence="4">OK19-0408</strain>
    </source>
</reference>
<dbReference type="SMART" id="SM00448">
    <property type="entry name" value="REC"/>
    <property type="match status" value="1"/>
</dbReference>
<protein>
    <submittedName>
        <fullName evidence="4">Response regulator</fullName>
    </submittedName>
</protein>
<name>A0A9X2SJH7_9PSEU</name>
<dbReference type="PROSITE" id="PS50110">
    <property type="entry name" value="RESPONSE_REGULATORY"/>
    <property type="match status" value="1"/>
</dbReference>
<evidence type="ECO:0000256" key="1">
    <source>
        <dbReference type="ARBA" id="ARBA00022553"/>
    </source>
</evidence>